<reference evidence="1 2" key="1">
    <citation type="submission" date="2023-11" db="EMBL/GenBank/DDBJ databases">
        <authorList>
            <person name="Cook R."/>
            <person name="Crisci M."/>
            <person name="Pye H."/>
            <person name="Adriaenssens E."/>
            <person name="Santini J."/>
        </authorList>
    </citation>
    <scope>NUCLEOTIDE SEQUENCE [LARGE SCALE GENOMIC DNA]</scope>
    <source>
        <strain evidence="1">Lak_Megaphage_Sonny</strain>
    </source>
</reference>
<proteinExistence type="predicted"/>
<dbReference type="EMBL" id="OR769223">
    <property type="protein sequence ID" value="WQJ53687.1"/>
    <property type="molecule type" value="Genomic_DNA"/>
</dbReference>
<dbReference type="Proteomes" id="UP001358193">
    <property type="component" value="Segment"/>
</dbReference>
<organism evidence="1 2">
    <name type="scientific">phage Lak_Megaphage_Sonny</name>
    <dbReference type="NCBI Taxonomy" id="3109229"/>
    <lineage>
        <taxon>Viruses</taxon>
        <taxon>Duplodnaviria</taxon>
        <taxon>Heunggongvirae</taxon>
        <taxon>Uroviricota</taxon>
        <taxon>Caudoviricetes</taxon>
        <taxon>Caudoviricetes code 15 clade</taxon>
    </lineage>
</organism>
<sequence>MRELSLKEYRNEEKAFFKIYNEYIKKLCAINAEENALYDSSAWTDEIRDKYEKMREDLKKEYPNHNDHYNTDFFCWMTYKNVHILSSKENVKYFKKDLRMVGKKVQSNAGDSIYGKLKGIAVMVDDVYFVIDNEVTGKEQWISAVIGVRLFNINEHRSWKVVTNNKGYL</sequence>
<name>A0ABZ0Z5E6_9CAUD</name>
<evidence type="ECO:0000313" key="1">
    <source>
        <dbReference type="EMBL" id="WQJ53687.1"/>
    </source>
</evidence>
<evidence type="ECO:0000313" key="2">
    <source>
        <dbReference type="Proteomes" id="UP001358193"/>
    </source>
</evidence>
<accession>A0ABZ0Z5E6</accession>
<keyword evidence="2" id="KW-1185">Reference proteome</keyword>
<protein>
    <submittedName>
        <fullName evidence="1">Uncharacterized protein</fullName>
    </submittedName>
</protein>